<feature type="region of interest" description="Disordered" evidence="1">
    <location>
        <begin position="471"/>
        <end position="504"/>
    </location>
</feature>
<feature type="region of interest" description="Disordered" evidence="1">
    <location>
        <begin position="1"/>
        <end position="109"/>
    </location>
</feature>
<name>A0A7S4F4X9_CHRCT</name>
<dbReference type="InterPro" id="IPR011989">
    <property type="entry name" value="ARM-like"/>
</dbReference>
<feature type="compositionally biased region" description="Basic and acidic residues" evidence="1">
    <location>
        <begin position="94"/>
        <end position="107"/>
    </location>
</feature>
<feature type="compositionally biased region" description="Gly residues" evidence="1">
    <location>
        <begin position="257"/>
        <end position="268"/>
    </location>
</feature>
<evidence type="ECO:0000313" key="2">
    <source>
        <dbReference type="EMBL" id="CAE0772366.1"/>
    </source>
</evidence>
<dbReference type="SUPFAM" id="SSF48371">
    <property type="entry name" value="ARM repeat"/>
    <property type="match status" value="1"/>
</dbReference>
<evidence type="ECO:0000256" key="1">
    <source>
        <dbReference type="SAM" id="MobiDB-lite"/>
    </source>
</evidence>
<feature type="compositionally biased region" description="Low complexity" evidence="1">
    <location>
        <begin position="65"/>
        <end position="91"/>
    </location>
</feature>
<gene>
    <name evidence="2" type="ORF">PCAR00345_LOCUS24978</name>
</gene>
<feature type="compositionally biased region" description="Basic residues" evidence="1">
    <location>
        <begin position="1"/>
        <end position="11"/>
    </location>
</feature>
<feature type="region of interest" description="Disordered" evidence="1">
    <location>
        <begin position="257"/>
        <end position="279"/>
    </location>
</feature>
<dbReference type="AlphaFoldDB" id="A0A7S4F4X9"/>
<accession>A0A7S4F4X9</accession>
<dbReference type="InterPro" id="IPR016024">
    <property type="entry name" value="ARM-type_fold"/>
</dbReference>
<dbReference type="EMBL" id="HBIZ01039179">
    <property type="protein sequence ID" value="CAE0772366.1"/>
    <property type="molecule type" value="Transcribed_RNA"/>
</dbReference>
<dbReference type="Gene3D" id="1.25.10.10">
    <property type="entry name" value="Leucine-rich Repeat Variant"/>
    <property type="match status" value="1"/>
</dbReference>
<sequence length="606" mass="65117">MNRRRGTRHRIRVCETSSDTSDGMKERRRVCRSRGDGANKAGSVDGRVTAGQGEIGLGPRRKISDGGSSDRSSSKGSNEGSESDYGGSSSSDDGDNHDRKVDGHDKSVAPSHAVACGNARKYSNVEQQVEQDDAVVRHNLGGKRARECSDGIAATTRPYPTLTASNVSEAVETLLSRAGWRHEVSAALENVSTVRAACEIVHSLQRRYAEIGTDELERGRDVFSALAKRQNSELGSVMLQLLKRLAALENDGAVRGSGGSGIGSGVSAGTGRRRCGDSAAQHRETKRLQHAVLKKFITVCLDNSDEACRAVSTSALAHLVRSGDRGFDSLVPKLIVGEADFHYGCASGLHSAMHAMDQLLSTIAEDLESNADVKQRLRLVGCCAALWTATMQRWPNDECAPKLATLCINATYASALLDTSPRVRCAVVRLLRALSSMLHAREVLRLALVKARDKDADVRAAAFDVVETISDSASDGEGGGDTDNNRDGNGDNKKHSDGANDGANDKVSDVLLQAETVRLLVLNAHDAQTRRVASKILWNFIAQRHATQPSIALRQLCVTSNLARYEPLLIENASALFEAEFDAFYEDDSCNEGDGNGQDDRYSGVP</sequence>
<reference evidence="2" key="1">
    <citation type="submission" date="2021-01" db="EMBL/GenBank/DDBJ databases">
        <authorList>
            <person name="Corre E."/>
            <person name="Pelletier E."/>
            <person name="Niang G."/>
            <person name="Scheremetjew M."/>
            <person name="Finn R."/>
            <person name="Kale V."/>
            <person name="Holt S."/>
            <person name="Cochrane G."/>
            <person name="Meng A."/>
            <person name="Brown T."/>
            <person name="Cohen L."/>
        </authorList>
    </citation>
    <scope>NUCLEOTIDE SEQUENCE</scope>
    <source>
        <strain evidence="2">CCMP645</strain>
    </source>
</reference>
<organism evidence="2">
    <name type="scientific">Chrysotila carterae</name>
    <name type="common">Marine alga</name>
    <name type="synonym">Syracosphaera carterae</name>
    <dbReference type="NCBI Taxonomy" id="13221"/>
    <lineage>
        <taxon>Eukaryota</taxon>
        <taxon>Haptista</taxon>
        <taxon>Haptophyta</taxon>
        <taxon>Prymnesiophyceae</taxon>
        <taxon>Isochrysidales</taxon>
        <taxon>Isochrysidaceae</taxon>
        <taxon>Chrysotila</taxon>
    </lineage>
</organism>
<proteinExistence type="predicted"/>
<feature type="compositionally biased region" description="Basic and acidic residues" evidence="1">
    <location>
        <begin position="483"/>
        <end position="504"/>
    </location>
</feature>
<protein>
    <submittedName>
        <fullName evidence="2">Uncharacterized protein</fullName>
    </submittedName>
</protein>